<proteinExistence type="predicted"/>
<evidence type="ECO:0000313" key="2">
    <source>
        <dbReference type="EMBL" id="CAD6998812.1"/>
    </source>
</evidence>
<keyword evidence="1" id="KW-0812">Transmembrane</keyword>
<organism evidence="2 3">
    <name type="scientific">Ceratitis capitata</name>
    <name type="common">Mediterranean fruit fly</name>
    <name type="synonym">Tephritis capitata</name>
    <dbReference type="NCBI Taxonomy" id="7213"/>
    <lineage>
        <taxon>Eukaryota</taxon>
        <taxon>Metazoa</taxon>
        <taxon>Ecdysozoa</taxon>
        <taxon>Arthropoda</taxon>
        <taxon>Hexapoda</taxon>
        <taxon>Insecta</taxon>
        <taxon>Pterygota</taxon>
        <taxon>Neoptera</taxon>
        <taxon>Endopterygota</taxon>
        <taxon>Diptera</taxon>
        <taxon>Brachycera</taxon>
        <taxon>Muscomorpha</taxon>
        <taxon>Tephritoidea</taxon>
        <taxon>Tephritidae</taxon>
        <taxon>Ceratitis</taxon>
        <taxon>Ceratitis</taxon>
    </lineage>
</organism>
<accession>A0A811UHX1</accession>
<dbReference type="KEGG" id="ccat:101459323"/>
<evidence type="ECO:0000256" key="1">
    <source>
        <dbReference type="SAM" id="Phobius"/>
    </source>
</evidence>
<protein>
    <submittedName>
        <fullName evidence="2">(Mediterranean fruit fly) hypothetical protein</fullName>
    </submittedName>
</protein>
<dbReference type="AlphaFoldDB" id="A0A811UHX1"/>
<dbReference type="OrthoDB" id="7934750at2759"/>
<gene>
    <name evidence="2" type="ORF">CCAP1982_LOCUS7361</name>
</gene>
<evidence type="ECO:0000313" key="3">
    <source>
        <dbReference type="Proteomes" id="UP000606786"/>
    </source>
</evidence>
<dbReference type="EMBL" id="CAJHJT010000012">
    <property type="protein sequence ID" value="CAD6998812.1"/>
    <property type="molecule type" value="Genomic_DNA"/>
</dbReference>
<name>A0A811UHX1_CERCA</name>
<keyword evidence="3" id="KW-1185">Reference proteome</keyword>
<comment type="caution">
    <text evidence="2">The sequence shown here is derived from an EMBL/GenBank/DDBJ whole genome shotgun (WGS) entry which is preliminary data.</text>
</comment>
<sequence length="79" mass="9358">MEKQPQRKNVLIEDSMPEPLERQRLKLIYKIVCFAFGILSTVMICILIRLSDNLTVEKKKQALRHFEEIANHVIEQQNH</sequence>
<dbReference type="Proteomes" id="UP000606786">
    <property type="component" value="Unassembled WGS sequence"/>
</dbReference>
<feature type="transmembrane region" description="Helical" evidence="1">
    <location>
        <begin position="27"/>
        <end position="50"/>
    </location>
</feature>
<reference evidence="2" key="1">
    <citation type="submission" date="2020-11" db="EMBL/GenBank/DDBJ databases">
        <authorList>
            <person name="Whitehead M."/>
        </authorList>
    </citation>
    <scope>NUCLEOTIDE SEQUENCE</scope>
    <source>
        <strain evidence="2">EGII</strain>
    </source>
</reference>
<keyword evidence="1" id="KW-0472">Membrane</keyword>
<keyword evidence="1" id="KW-1133">Transmembrane helix</keyword>